<sequence>MTMLELRGISKSYGDHKGASDVSLVAPSGSRTVIVGPSGSGKTTLLRLIAGFEAPDAGTISLDGRQLHGAGGSVPPHKRNIAYVAQEGALFPHMSVGDNVGFAMPRQAVDRARRVDELLEQVGLPAGFRARRPHQLSGGQQQRVALARALAQKPDLMLLDEPFSALDTGLREAMRTMVGDVLREAGIASVLVTHDQAEALAFADHLVVMRDGLVADAGPPQRLYERPADVETARFLGEAIVLPSAIVGGVARTALGDVPVRHEDVARADVLVRPEQVVVAAQSESSMGALGRILHRSYRGAQWRLEIDCRDGGVAEPFCVDVPAGLDLKPGDLVRLSVANEAHVFPDSPT</sequence>
<evidence type="ECO:0000256" key="6">
    <source>
        <dbReference type="ARBA" id="ARBA00022840"/>
    </source>
</evidence>
<dbReference type="PROSITE" id="PS00211">
    <property type="entry name" value="ABC_TRANSPORTER_1"/>
    <property type="match status" value="1"/>
</dbReference>
<evidence type="ECO:0000256" key="8">
    <source>
        <dbReference type="ARBA" id="ARBA00023065"/>
    </source>
</evidence>
<keyword evidence="2" id="KW-0813">Transport</keyword>
<keyword evidence="5" id="KW-0547">Nucleotide-binding</keyword>
<dbReference type="PANTHER" id="PTHR42781:SF4">
    <property type="entry name" value="SPERMIDINE_PUTRESCINE IMPORT ATP-BINDING PROTEIN POTA"/>
    <property type="match status" value="1"/>
</dbReference>
<evidence type="ECO:0000256" key="5">
    <source>
        <dbReference type="ARBA" id="ARBA00022741"/>
    </source>
</evidence>
<reference evidence="11 12" key="1">
    <citation type="submission" date="2014-08" db="EMBL/GenBank/DDBJ databases">
        <authorList>
            <person name="Hassan Y.I."/>
            <person name="Lepp D."/>
            <person name="Zhou T."/>
        </authorList>
    </citation>
    <scope>NUCLEOTIDE SEQUENCE [LARGE SCALE GENOMIC DNA]</scope>
    <source>
        <strain evidence="11 12">IFO13584</strain>
    </source>
</reference>
<dbReference type="RefSeq" id="WP_035081661.1">
    <property type="nucleotide sequence ID" value="NZ_JQGC01000006.1"/>
</dbReference>
<dbReference type="Gene3D" id="3.40.50.300">
    <property type="entry name" value="P-loop containing nucleotide triphosphate hydrolases"/>
    <property type="match status" value="1"/>
</dbReference>
<comment type="similarity">
    <text evidence="1">Belongs to the ABC transporter superfamily.</text>
</comment>
<dbReference type="GO" id="GO:0043190">
    <property type="term" value="C:ATP-binding cassette (ABC) transporter complex"/>
    <property type="evidence" value="ECO:0007669"/>
    <property type="project" value="InterPro"/>
</dbReference>
<gene>
    <name evidence="11" type="ORF">JP75_09005</name>
</gene>
<dbReference type="FunFam" id="3.40.50.300:FF:000425">
    <property type="entry name" value="Probable ABC transporter, ATP-binding subunit"/>
    <property type="match status" value="1"/>
</dbReference>
<dbReference type="InterPro" id="IPR015853">
    <property type="entry name" value="ABC_transpr_FbpC"/>
</dbReference>
<feature type="domain" description="ABC transporter" evidence="10">
    <location>
        <begin position="4"/>
        <end position="236"/>
    </location>
</feature>
<accession>A0A087M444</accession>
<proteinExistence type="inferred from homology"/>
<dbReference type="EMBL" id="JQGC01000006">
    <property type="protein sequence ID" value="KFL31647.1"/>
    <property type="molecule type" value="Genomic_DNA"/>
</dbReference>
<keyword evidence="4" id="KW-0410">Iron transport</keyword>
<dbReference type="GO" id="GO:0016887">
    <property type="term" value="F:ATP hydrolysis activity"/>
    <property type="evidence" value="ECO:0007669"/>
    <property type="project" value="InterPro"/>
</dbReference>
<evidence type="ECO:0000313" key="12">
    <source>
        <dbReference type="Proteomes" id="UP000028981"/>
    </source>
</evidence>
<dbReference type="STRING" id="46914.JP75_09005"/>
<dbReference type="AlphaFoldDB" id="A0A087M444"/>
<dbReference type="GO" id="GO:0015408">
    <property type="term" value="F:ABC-type ferric iron transporter activity"/>
    <property type="evidence" value="ECO:0007669"/>
    <property type="project" value="InterPro"/>
</dbReference>
<dbReference type="CDD" id="cd03259">
    <property type="entry name" value="ABC_Carb_Solutes_like"/>
    <property type="match status" value="1"/>
</dbReference>
<evidence type="ECO:0000256" key="7">
    <source>
        <dbReference type="ARBA" id="ARBA00023004"/>
    </source>
</evidence>
<dbReference type="InterPro" id="IPR017871">
    <property type="entry name" value="ABC_transporter-like_CS"/>
</dbReference>
<keyword evidence="6" id="KW-0067">ATP-binding</keyword>
<keyword evidence="9" id="KW-0472">Membrane</keyword>
<evidence type="ECO:0000256" key="2">
    <source>
        <dbReference type="ARBA" id="ARBA00022448"/>
    </source>
</evidence>
<dbReference type="InterPro" id="IPR003439">
    <property type="entry name" value="ABC_transporter-like_ATP-bd"/>
</dbReference>
<evidence type="ECO:0000256" key="1">
    <source>
        <dbReference type="ARBA" id="ARBA00005417"/>
    </source>
</evidence>
<keyword evidence="12" id="KW-1185">Reference proteome</keyword>
<comment type="caution">
    <text evidence="11">The sequence shown here is derived from an EMBL/GenBank/DDBJ whole genome shotgun (WGS) entry which is preliminary data.</text>
</comment>
<keyword evidence="7" id="KW-0408">Iron</keyword>
<dbReference type="OrthoDB" id="9802264at2"/>
<evidence type="ECO:0000256" key="9">
    <source>
        <dbReference type="ARBA" id="ARBA00023136"/>
    </source>
</evidence>
<evidence type="ECO:0000313" key="11">
    <source>
        <dbReference type="EMBL" id="KFL31647.1"/>
    </source>
</evidence>
<dbReference type="SUPFAM" id="SSF52540">
    <property type="entry name" value="P-loop containing nucleoside triphosphate hydrolases"/>
    <property type="match status" value="1"/>
</dbReference>
<protein>
    <submittedName>
        <fullName evidence="11">Sugar ABC transporter</fullName>
    </submittedName>
</protein>
<dbReference type="Pfam" id="PF00005">
    <property type="entry name" value="ABC_tran"/>
    <property type="match status" value="1"/>
</dbReference>
<name>A0A087M444_9HYPH</name>
<dbReference type="InterPro" id="IPR027417">
    <property type="entry name" value="P-loop_NTPase"/>
</dbReference>
<dbReference type="Pfam" id="PF08402">
    <property type="entry name" value="TOBE_2"/>
    <property type="match status" value="1"/>
</dbReference>
<dbReference type="GO" id="GO:0015697">
    <property type="term" value="P:quaternary ammonium group transport"/>
    <property type="evidence" value="ECO:0007669"/>
    <property type="project" value="UniProtKB-ARBA"/>
</dbReference>
<dbReference type="PANTHER" id="PTHR42781">
    <property type="entry name" value="SPERMIDINE/PUTRESCINE IMPORT ATP-BINDING PROTEIN POTA"/>
    <property type="match status" value="1"/>
</dbReference>
<dbReference type="InterPro" id="IPR013611">
    <property type="entry name" value="Transp-assoc_OB_typ2"/>
</dbReference>
<keyword evidence="8" id="KW-0406">Ion transport</keyword>
<evidence type="ECO:0000256" key="4">
    <source>
        <dbReference type="ARBA" id="ARBA00022496"/>
    </source>
</evidence>
<dbReference type="SMART" id="SM00382">
    <property type="entry name" value="AAA"/>
    <property type="match status" value="1"/>
</dbReference>
<dbReference type="Proteomes" id="UP000028981">
    <property type="component" value="Unassembled WGS sequence"/>
</dbReference>
<dbReference type="PROSITE" id="PS50893">
    <property type="entry name" value="ABC_TRANSPORTER_2"/>
    <property type="match status" value="1"/>
</dbReference>
<evidence type="ECO:0000259" key="10">
    <source>
        <dbReference type="PROSITE" id="PS50893"/>
    </source>
</evidence>
<dbReference type="InterPro" id="IPR003593">
    <property type="entry name" value="AAA+_ATPase"/>
</dbReference>
<dbReference type="GO" id="GO:0005524">
    <property type="term" value="F:ATP binding"/>
    <property type="evidence" value="ECO:0007669"/>
    <property type="project" value="UniProtKB-KW"/>
</dbReference>
<evidence type="ECO:0000256" key="3">
    <source>
        <dbReference type="ARBA" id="ARBA00022475"/>
    </source>
</evidence>
<organism evidence="11 12">
    <name type="scientific">Devosia riboflavina</name>
    <dbReference type="NCBI Taxonomy" id="46914"/>
    <lineage>
        <taxon>Bacteria</taxon>
        <taxon>Pseudomonadati</taxon>
        <taxon>Pseudomonadota</taxon>
        <taxon>Alphaproteobacteria</taxon>
        <taxon>Hyphomicrobiales</taxon>
        <taxon>Devosiaceae</taxon>
        <taxon>Devosia</taxon>
    </lineage>
</organism>
<dbReference type="InterPro" id="IPR008995">
    <property type="entry name" value="Mo/tungstate-bd_C_term_dom"/>
</dbReference>
<dbReference type="SUPFAM" id="SSF50331">
    <property type="entry name" value="MOP-like"/>
    <property type="match status" value="1"/>
</dbReference>
<keyword evidence="3" id="KW-1003">Cell membrane</keyword>
<dbReference type="InterPro" id="IPR050093">
    <property type="entry name" value="ABC_SmlMolc_Importer"/>
</dbReference>